<comment type="caution">
    <text evidence="1">The sequence shown here is derived from an EMBL/GenBank/DDBJ whole genome shotgun (WGS) entry which is preliminary data.</text>
</comment>
<evidence type="ECO:0000313" key="2">
    <source>
        <dbReference type="Proteomes" id="UP001157418"/>
    </source>
</evidence>
<name>A0AAU9N026_9ASTR</name>
<dbReference type="AlphaFoldDB" id="A0AAU9N026"/>
<protein>
    <submittedName>
        <fullName evidence="1">Uncharacterized protein</fullName>
    </submittedName>
</protein>
<dbReference type="EMBL" id="CAKMRJ010003334">
    <property type="protein sequence ID" value="CAH1432207.1"/>
    <property type="molecule type" value="Genomic_DNA"/>
</dbReference>
<keyword evidence="2" id="KW-1185">Reference proteome</keyword>
<reference evidence="1 2" key="1">
    <citation type="submission" date="2022-01" db="EMBL/GenBank/DDBJ databases">
        <authorList>
            <person name="Xiong W."/>
            <person name="Schranz E."/>
        </authorList>
    </citation>
    <scope>NUCLEOTIDE SEQUENCE [LARGE SCALE GENOMIC DNA]</scope>
</reference>
<dbReference type="Proteomes" id="UP001157418">
    <property type="component" value="Unassembled WGS sequence"/>
</dbReference>
<organism evidence="1 2">
    <name type="scientific">Lactuca virosa</name>
    <dbReference type="NCBI Taxonomy" id="75947"/>
    <lineage>
        <taxon>Eukaryota</taxon>
        <taxon>Viridiplantae</taxon>
        <taxon>Streptophyta</taxon>
        <taxon>Embryophyta</taxon>
        <taxon>Tracheophyta</taxon>
        <taxon>Spermatophyta</taxon>
        <taxon>Magnoliopsida</taxon>
        <taxon>eudicotyledons</taxon>
        <taxon>Gunneridae</taxon>
        <taxon>Pentapetalae</taxon>
        <taxon>asterids</taxon>
        <taxon>campanulids</taxon>
        <taxon>Asterales</taxon>
        <taxon>Asteraceae</taxon>
        <taxon>Cichorioideae</taxon>
        <taxon>Cichorieae</taxon>
        <taxon>Lactucinae</taxon>
        <taxon>Lactuca</taxon>
    </lineage>
</organism>
<evidence type="ECO:0000313" key="1">
    <source>
        <dbReference type="EMBL" id="CAH1432207.1"/>
    </source>
</evidence>
<gene>
    <name evidence="1" type="ORF">LVIROSA_LOCUS18874</name>
</gene>
<sequence length="94" mass="10793">MIQSCSKLHPKTALSEFFVSLIYRSSKAYLHVLMFSFLQKFLLKRAPSSSSPPFTRSFDRGFLMKKLGRLLCCGFDKIVMLMNNNTLCLVKNYG</sequence>
<accession>A0AAU9N026</accession>
<proteinExistence type="predicted"/>